<reference evidence="1" key="1">
    <citation type="submission" date="2021-04" db="EMBL/GenBank/DDBJ databases">
        <authorList>
            <person name="Han K."/>
            <person name="Tian F."/>
            <person name="Li F."/>
            <person name="Tong Y."/>
        </authorList>
    </citation>
    <scope>NUCLEOTIDE SEQUENCE</scope>
</reference>
<name>A0A8E6PM25_9CAUD</name>
<evidence type="ECO:0000313" key="1">
    <source>
        <dbReference type="EMBL" id="QVR48665.1"/>
    </source>
</evidence>
<proteinExistence type="predicted"/>
<dbReference type="Proteomes" id="UP000682369">
    <property type="component" value="Segment"/>
</dbReference>
<accession>A0A8E6PM25</accession>
<dbReference type="EMBL" id="MW960043">
    <property type="protein sequence ID" value="QVR48665.1"/>
    <property type="molecule type" value="Genomic_DNA"/>
</dbReference>
<evidence type="ECO:0000313" key="2">
    <source>
        <dbReference type="Proteomes" id="UP000682369"/>
    </source>
</evidence>
<protein>
    <submittedName>
        <fullName evidence="1">Uncharacterized protein</fullName>
    </submittedName>
</protein>
<sequence>MKAGDIIKCRGSNGYAFTTGKEYTVVDYQPSAHTEHFIWPAYVAVIDDDGKKAWAHSTRFEVIHVHV</sequence>
<organism evidence="1 2">
    <name type="scientific">Stenotrophomonas phage BUCT609</name>
    <dbReference type="NCBI Taxonomy" id="2834250"/>
    <lineage>
        <taxon>Viruses</taxon>
        <taxon>Duplodnaviria</taxon>
        <taxon>Heunggongvirae</taxon>
        <taxon>Uroviricota</taxon>
        <taxon>Caudoviricetes</taxon>
        <taxon>Autographivirales</taxon>
        <taxon>Autonotataviridae</taxon>
        <taxon>Gujervirinae</taxon>
        <taxon>Maltophvirus</taxon>
        <taxon>Maltophvirus BUCT609</taxon>
    </lineage>
</organism>
<keyword evidence="2" id="KW-1185">Reference proteome</keyword>